<feature type="transmembrane region" description="Helical" evidence="6">
    <location>
        <begin position="261"/>
        <end position="294"/>
    </location>
</feature>
<keyword evidence="8" id="KW-1185">Reference proteome</keyword>
<dbReference type="PANTHER" id="PTHR30482:SF10">
    <property type="entry name" value="HIGH-AFFINITY BRANCHED-CHAIN AMINO ACID TRANSPORT PROTEIN BRAE"/>
    <property type="match status" value="1"/>
</dbReference>
<dbReference type="RefSeq" id="WP_079495495.1">
    <property type="nucleotide sequence ID" value="NZ_FUZT01000018.1"/>
</dbReference>
<dbReference type="CDD" id="cd06581">
    <property type="entry name" value="TM_PBP1_LivM_like"/>
    <property type="match status" value="1"/>
</dbReference>
<accession>A0A1T5MKU7</accession>
<keyword evidence="3 6" id="KW-0812">Transmembrane</keyword>
<dbReference type="AlphaFoldDB" id="A0A1T5MKU7"/>
<evidence type="ECO:0000256" key="1">
    <source>
        <dbReference type="ARBA" id="ARBA00004651"/>
    </source>
</evidence>
<keyword evidence="5 6" id="KW-0472">Membrane</keyword>
<evidence type="ECO:0000256" key="5">
    <source>
        <dbReference type="ARBA" id="ARBA00023136"/>
    </source>
</evidence>
<dbReference type="PANTHER" id="PTHR30482">
    <property type="entry name" value="HIGH-AFFINITY BRANCHED-CHAIN AMINO ACID TRANSPORT SYSTEM PERMEASE"/>
    <property type="match status" value="1"/>
</dbReference>
<dbReference type="InterPro" id="IPR001851">
    <property type="entry name" value="ABC_transp_permease"/>
</dbReference>
<dbReference type="Pfam" id="PF02653">
    <property type="entry name" value="BPD_transp_2"/>
    <property type="match status" value="1"/>
</dbReference>
<evidence type="ECO:0000256" key="4">
    <source>
        <dbReference type="ARBA" id="ARBA00022989"/>
    </source>
</evidence>
<feature type="transmembrane region" description="Helical" evidence="6">
    <location>
        <begin position="58"/>
        <end position="78"/>
    </location>
</feature>
<evidence type="ECO:0000256" key="3">
    <source>
        <dbReference type="ARBA" id="ARBA00022692"/>
    </source>
</evidence>
<organism evidence="7 8">
    <name type="scientific">Maledivibacter halophilus</name>
    <dbReference type="NCBI Taxonomy" id="36842"/>
    <lineage>
        <taxon>Bacteria</taxon>
        <taxon>Bacillati</taxon>
        <taxon>Bacillota</taxon>
        <taxon>Clostridia</taxon>
        <taxon>Peptostreptococcales</taxon>
        <taxon>Caminicellaceae</taxon>
        <taxon>Maledivibacter</taxon>
    </lineage>
</organism>
<evidence type="ECO:0000256" key="6">
    <source>
        <dbReference type="SAM" id="Phobius"/>
    </source>
</evidence>
<keyword evidence="4 6" id="KW-1133">Transmembrane helix</keyword>
<dbReference type="Proteomes" id="UP000190285">
    <property type="component" value="Unassembled WGS sequence"/>
</dbReference>
<feature type="transmembrane region" description="Helical" evidence="6">
    <location>
        <begin position="7"/>
        <end position="27"/>
    </location>
</feature>
<sequence length="356" mass="38688">MKDKKNILTLIAILAFVILLFILNANLGLYKMRIFNLCGIYVILALSLNLINGFVGLFSLGHAGFMAVGAYTSALLTMSSEAKEMNFFLEPIVPWLKNVPFPLNQFPVALIIAGIVAAVAGFLVGAPVLKLRDDYLAIATLGFGEIIRVIFTNTQSLTNGPLGIKGLPNIGITGNPKEIILWTWGVALITIIFMVLLINSSYGRAFKAIREDEVAAEAMGINLFKHKMMGFVIGSFFAGIGGALLGHLMGTIDPLMFRFLLTFNIVLIVVLGGIGSITGSVISAVIVTISMEALRVLDTDIQIGGYIIKGISGMRMVVFSTLLMLVILFYQRGLMGTNEFSWDWILRKKDKTAIGK</sequence>
<feature type="transmembrane region" description="Helical" evidence="6">
    <location>
        <begin position="306"/>
        <end position="330"/>
    </location>
</feature>
<protein>
    <submittedName>
        <fullName evidence="7">Amino acid/amide ABC transporter membrane protein 2, HAAT family</fullName>
    </submittedName>
</protein>
<feature type="transmembrane region" description="Helical" evidence="6">
    <location>
        <begin position="228"/>
        <end position="249"/>
    </location>
</feature>
<dbReference type="GO" id="GO:0015658">
    <property type="term" value="F:branched-chain amino acid transmembrane transporter activity"/>
    <property type="evidence" value="ECO:0007669"/>
    <property type="project" value="InterPro"/>
</dbReference>
<evidence type="ECO:0000313" key="7">
    <source>
        <dbReference type="EMBL" id="SKC88816.1"/>
    </source>
</evidence>
<feature type="transmembrane region" description="Helical" evidence="6">
    <location>
        <begin position="106"/>
        <end position="128"/>
    </location>
</feature>
<keyword evidence="2" id="KW-1003">Cell membrane</keyword>
<name>A0A1T5MKU7_9FIRM</name>
<gene>
    <name evidence="7" type="ORF">SAMN02194393_04918</name>
</gene>
<evidence type="ECO:0000313" key="8">
    <source>
        <dbReference type="Proteomes" id="UP000190285"/>
    </source>
</evidence>
<evidence type="ECO:0000256" key="2">
    <source>
        <dbReference type="ARBA" id="ARBA00022475"/>
    </source>
</evidence>
<comment type="subcellular location">
    <subcellularLocation>
        <location evidence="1">Cell membrane</location>
        <topology evidence="1">Multi-pass membrane protein</topology>
    </subcellularLocation>
</comment>
<proteinExistence type="predicted"/>
<dbReference type="GO" id="GO:0005886">
    <property type="term" value="C:plasma membrane"/>
    <property type="evidence" value="ECO:0007669"/>
    <property type="project" value="UniProtKB-SubCell"/>
</dbReference>
<feature type="transmembrane region" description="Helical" evidence="6">
    <location>
        <begin position="33"/>
        <end position="51"/>
    </location>
</feature>
<feature type="transmembrane region" description="Helical" evidence="6">
    <location>
        <begin position="135"/>
        <end position="151"/>
    </location>
</feature>
<dbReference type="OrthoDB" id="9789927at2"/>
<dbReference type="InterPro" id="IPR043428">
    <property type="entry name" value="LivM-like"/>
</dbReference>
<feature type="transmembrane region" description="Helical" evidence="6">
    <location>
        <begin position="179"/>
        <end position="198"/>
    </location>
</feature>
<reference evidence="7 8" key="1">
    <citation type="submission" date="2017-02" db="EMBL/GenBank/DDBJ databases">
        <authorList>
            <person name="Peterson S.W."/>
        </authorList>
    </citation>
    <scope>NUCLEOTIDE SEQUENCE [LARGE SCALE GENOMIC DNA]</scope>
    <source>
        <strain evidence="7 8">M1</strain>
    </source>
</reference>
<dbReference type="EMBL" id="FUZT01000018">
    <property type="protein sequence ID" value="SKC88816.1"/>
    <property type="molecule type" value="Genomic_DNA"/>
</dbReference>
<dbReference type="STRING" id="36842.SAMN02194393_04918"/>